<dbReference type="RefSeq" id="XP_001314212.1">
    <property type="nucleotide sequence ID" value="XM_001314198.1"/>
</dbReference>
<feature type="transmembrane region" description="Helical" evidence="2">
    <location>
        <begin position="874"/>
        <end position="896"/>
    </location>
</feature>
<name>A2F0J1_TRIV3</name>
<dbReference type="Pfam" id="PF00211">
    <property type="entry name" value="Guanylate_cyc"/>
    <property type="match status" value="1"/>
</dbReference>
<dbReference type="InterPro" id="IPR000014">
    <property type="entry name" value="PAS"/>
</dbReference>
<protein>
    <recommendedName>
        <fullName evidence="7">PAS domain-containing protein</fullName>
    </recommendedName>
</protein>
<dbReference type="SUPFAM" id="SSF55073">
    <property type="entry name" value="Nucleotide cyclase"/>
    <property type="match status" value="1"/>
</dbReference>
<dbReference type="GO" id="GO:0009190">
    <property type="term" value="P:cyclic nucleotide biosynthetic process"/>
    <property type="evidence" value="ECO:0007669"/>
    <property type="project" value="InterPro"/>
</dbReference>
<dbReference type="PROSITE" id="PS50125">
    <property type="entry name" value="GUANYLATE_CYCLASE_2"/>
    <property type="match status" value="1"/>
</dbReference>
<feature type="domain" description="PAS" evidence="3">
    <location>
        <begin position="1234"/>
        <end position="1291"/>
    </location>
</feature>
<feature type="transmembrane region" description="Helical" evidence="2">
    <location>
        <begin position="261"/>
        <end position="281"/>
    </location>
</feature>
<feature type="transmembrane region" description="Helical" evidence="2">
    <location>
        <begin position="947"/>
        <end position="970"/>
    </location>
</feature>
<dbReference type="GO" id="GO:0035556">
    <property type="term" value="P:intracellular signal transduction"/>
    <property type="evidence" value="ECO:0007669"/>
    <property type="project" value="InterPro"/>
</dbReference>
<keyword evidence="2" id="KW-0812">Transmembrane</keyword>
<evidence type="ECO:0008006" key="7">
    <source>
        <dbReference type="Google" id="ProtNLM"/>
    </source>
</evidence>
<reference evidence="5" key="1">
    <citation type="submission" date="2006-10" db="EMBL/GenBank/DDBJ databases">
        <authorList>
            <person name="Amadeo P."/>
            <person name="Zhao Q."/>
            <person name="Wortman J."/>
            <person name="Fraser-Liggett C."/>
            <person name="Carlton J."/>
        </authorList>
    </citation>
    <scope>NUCLEOTIDE SEQUENCE</scope>
    <source>
        <strain evidence="5">G3</strain>
    </source>
</reference>
<accession>A2F0J1</accession>
<dbReference type="Pfam" id="PF13426">
    <property type="entry name" value="PAS_9"/>
    <property type="match status" value="1"/>
</dbReference>
<feature type="domain" description="Guanylate cyclase" evidence="4">
    <location>
        <begin position="1399"/>
        <end position="1535"/>
    </location>
</feature>
<dbReference type="EMBL" id="DS113563">
    <property type="protein sequence ID" value="EAY01571.1"/>
    <property type="molecule type" value="Genomic_DNA"/>
</dbReference>
<dbReference type="InParanoid" id="A2F0J1"/>
<dbReference type="SUPFAM" id="SSF55785">
    <property type="entry name" value="PYP-like sensor domain (PAS domain)"/>
    <property type="match status" value="1"/>
</dbReference>
<feature type="transmembrane region" description="Helical" evidence="2">
    <location>
        <begin position="293"/>
        <end position="313"/>
    </location>
</feature>
<evidence type="ECO:0000313" key="5">
    <source>
        <dbReference type="EMBL" id="EAY01571.1"/>
    </source>
</evidence>
<feature type="transmembrane region" description="Helical" evidence="2">
    <location>
        <begin position="237"/>
        <end position="255"/>
    </location>
</feature>
<evidence type="ECO:0000259" key="3">
    <source>
        <dbReference type="PROSITE" id="PS50112"/>
    </source>
</evidence>
<keyword evidence="6" id="KW-1185">Reference proteome</keyword>
<feature type="transmembrane region" description="Helical" evidence="2">
    <location>
        <begin position="156"/>
        <end position="177"/>
    </location>
</feature>
<sequence>MQLVQLDGPPDQNLGVKNMLIGAGEKLISTATNNQPTVAAPKTSISGFFMIINEICKMHIWHILFYTIQMILPILQFIALHFWSTFTYSHYSSSGTGKFIKGIHTLLGFTFTDSPGSLETTSIIVAIVLNVVTLLIVIVSLAVYSISGYIPKMMILVDACALEILVFAFIMPLGYLFGCSIPGLADSDTTSIVVFFVSLILLIAVTFLLYLSCSTINYFTNPSESIFTTFTGSHSRVFFILEIILAIIGQIGPVFPSWYKYVVMVISIIIHVALIINVFTIPFATISGNSLAFGMYCYAIVADILTLVVAANANLPGPVYLVLPFAVFIIASIAAFFIFRSIIIHHTTMITIDDNSILSEFYADLEIMNQDKALYYCRAAFIGGSISVLNGNYPIWLSEKFNNINAWIFTCSILAFVPGEHEAFLHAFKVISSMVPKGLIEQILVQRITSIEQMRFSSNDIRTKDTYNRIKDKTNNIIGFVRQFWSDVGAKRNIPFNEVAGFGYLVSQTKKEWNEIMESFPNDPKFSELYSTYNLEGAGRFEDGVYWLVKSTHQEQGLSNDVDPLFRAFLISKPAFIHRRLVDKYGNVSSAMDGDFTLSMTMTTRTAMVSEKLEEDIDAGIIEKKSVELFQYPKLRAQVENITNRYEPPHQLLWTVLRIFGFVAAVIITCVIIYFLYVSFDQQDLGYRQLGHVVNILESLAYNNFFIYLRAANATDQLYDIDFFKKYIPDAVNNENSSVYFDDIRKSQEKYLAVSANAYINFFKEFATGSDKGLEQTDLIEAITDSSILKFKCAGQYQKTLDNSTQAVKSAVVETVWNEFSLEDDDYSDYLNNSIICQESLVQIYITPRLTEIMNNIVDESMNYSDVRSKTNRITIIVFVVIFLFISLTTAFIPMINLNIAQKNIFKALISVNSNGALEGSNPICATSSSEKLHSNVQSQISSYNSIFMVFTAIIVICLIIQFIFPIIAYTQTISNMDSFASVLEQAVSGALRGAYCQRLLSILSYGLVAQKALVTSGYTGRPPTNYKRHWNTSRIYDEFSKVYGNLQEANRFFQHGDNNDGMVNHVKEISDLHAIDSCSNASATTEHDSYSCYGIDRGLSWYMNRVSEMMISINQSSTNKPSNYTMNSTTYIDLLHYMDAHLPPLLTKCRVLTKDYLVGLIDKGRVSAIIYGVISIVLAIFVHIFISLSISLQKNTIEGLLMLIRHLPPPVIAESKTIIDSLSLVKSEEVEADLDPLQVVFNNVASPILCVGENNVIEAANTKFLKTYGVTINEIVGRRINSIIQMPNPNATEMTIEEQGAFHLIEKMGLMTNDVEVQNCSYNLNLYVNNGNYILVQMIAYPVKNTNSKTNFVVVVNDTRQINATKTELEALEKTTDGLLNQLIPRTIAAFIAGRDTNFKFIGKKGTVVVVRLNHAFEMVQHSTESLDQIMTQLDAIASHNPPYMPIRTIGGSFFYIGGLFTSHDISGPPSIGIKLALAMKGFLDDSIPKEGDNDNRFQIAVMTGGPVICGLAGKVQPQFEVTGPIIDQANTLLESAPSEGVIVLQSTRTDIDTNPESGIKFEHEGPQVFGQKTYMF</sequence>
<dbReference type="Gene3D" id="3.30.450.20">
    <property type="entry name" value="PAS domain"/>
    <property type="match status" value="1"/>
</dbReference>
<dbReference type="Gene3D" id="3.30.70.1230">
    <property type="entry name" value="Nucleotide cyclase"/>
    <property type="match status" value="1"/>
</dbReference>
<dbReference type="VEuPathDB" id="TrichDB:TVAG_025690"/>
<dbReference type="KEGG" id="tva:4759397"/>
<dbReference type="PROSITE" id="PS50112">
    <property type="entry name" value="PAS"/>
    <property type="match status" value="1"/>
</dbReference>
<keyword evidence="2" id="KW-0472">Membrane</keyword>
<dbReference type="VEuPathDB" id="TrichDB:TVAGG3_0328870"/>
<dbReference type="InterPro" id="IPR029787">
    <property type="entry name" value="Nucleotide_cyclase"/>
</dbReference>
<feature type="transmembrane region" description="Helical" evidence="2">
    <location>
        <begin position="123"/>
        <end position="144"/>
    </location>
</feature>
<evidence type="ECO:0000313" key="6">
    <source>
        <dbReference type="Proteomes" id="UP000001542"/>
    </source>
</evidence>
<feature type="transmembrane region" description="Helical" evidence="2">
    <location>
        <begin position="652"/>
        <end position="677"/>
    </location>
</feature>
<dbReference type="Proteomes" id="UP000001542">
    <property type="component" value="Unassembled WGS sequence"/>
</dbReference>
<evidence type="ECO:0000256" key="1">
    <source>
        <dbReference type="SAM" id="Coils"/>
    </source>
</evidence>
<reference evidence="5" key="2">
    <citation type="journal article" date="2007" name="Science">
        <title>Draft genome sequence of the sexually transmitted pathogen Trichomonas vaginalis.</title>
        <authorList>
            <person name="Carlton J.M."/>
            <person name="Hirt R.P."/>
            <person name="Silva J.C."/>
            <person name="Delcher A.L."/>
            <person name="Schatz M."/>
            <person name="Zhao Q."/>
            <person name="Wortman J.R."/>
            <person name="Bidwell S.L."/>
            <person name="Alsmark U.C.M."/>
            <person name="Besteiro S."/>
            <person name="Sicheritz-Ponten T."/>
            <person name="Noel C.J."/>
            <person name="Dacks J.B."/>
            <person name="Foster P.G."/>
            <person name="Simillion C."/>
            <person name="Van de Peer Y."/>
            <person name="Miranda-Saavedra D."/>
            <person name="Barton G.J."/>
            <person name="Westrop G.D."/>
            <person name="Mueller S."/>
            <person name="Dessi D."/>
            <person name="Fiori P.L."/>
            <person name="Ren Q."/>
            <person name="Paulsen I."/>
            <person name="Zhang H."/>
            <person name="Bastida-Corcuera F.D."/>
            <person name="Simoes-Barbosa A."/>
            <person name="Brown M.T."/>
            <person name="Hayes R.D."/>
            <person name="Mukherjee M."/>
            <person name="Okumura C.Y."/>
            <person name="Schneider R."/>
            <person name="Smith A.J."/>
            <person name="Vanacova S."/>
            <person name="Villalvazo M."/>
            <person name="Haas B.J."/>
            <person name="Pertea M."/>
            <person name="Feldblyum T.V."/>
            <person name="Utterback T.R."/>
            <person name="Shu C.L."/>
            <person name="Osoegawa K."/>
            <person name="de Jong P.J."/>
            <person name="Hrdy I."/>
            <person name="Horvathova L."/>
            <person name="Zubacova Z."/>
            <person name="Dolezal P."/>
            <person name="Malik S.B."/>
            <person name="Logsdon J.M. Jr."/>
            <person name="Henze K."/>
            <person name="Gupta A."/>
            <person name="Wang C.C."/>
            <person name="Dunne R.L."/>
            <person name="Upcroft J.A."/>
            <person name="Upcroft P."/>
            <person name="White O."/>
            <person name="Salzberg S.L."/>
            <person name="Tang P."/>
            <person name="Chiu C.-H."/>
            <person name="Lee Y.-S."/>
            <person name="Embley T.M."/>
            <person name="Coombs G.H."/>
            <person name="Mottram J.C."/>
            <person name="Tachezy J."/>
            <person name="Fraser-Liggett C.M."/>
            <person name="Johnson P.J."/>
        </authorList>
    </citation>
    <scope>NUCLEOTIDE SEQUENCE [LARGE SCALE GENOMIC DNA]</scope>
    <source>
        <strain evidence="5">G3</strain>
    </source>
</reference>
<evidence type="ECO:0000259" key="4">
    <source>
        <dbReference type="PROSITE" id="PS50125"/>
    </source>
</evidence>
<keyword evidence="1" id="KW-0175">Coiled coil</keyword>
<dbReference type="InterPro" id="IPR001054">
    <property type="entry name" value="A/G_cyclase"/>
</dbReference>
<feature type="coiled-coil region" evidence="1">
    <location>
        <begin position="1356"/>
        <end position="1383"/>
    </location>
</feature>
<proteinExistence type="predicted"/>
<evidence type="ECO:0000256" key="2">
    <source>
        <dbReference type="SAM" id="Phobius"/>
    </source>
</evidence>
<gene>
    <name evidence="5" type="ORF">TVAG_025690</name>
</gene>
<dbReference type="InterPro" id="IPR035965">
    <property type="entry name" value="PAS-like_dom_sf"/>
</dbReference>
<feature type="transmembrane region" description="Helical" evidence="2">
    <location>
        <begin position="319"/>
        <end position="339"/>
    </location>
</feature>
<feature type="transmembrane region" description="Helical" evidence="2">
    <location>
        <begin position="1169"/>
        <end position="1193"/>
    </location>
</feature>
<keyword evidence="2" id="KW-1133">Transmembrane helix</keyword>
<feature type="transmembrane region" description="Helical" evidence="2">
    <location>
        <begin position="189"/>
        <end position="211"/>
    </location>
</feature>
<feature type="transmembrane region" description="Helical" evidence="2">
    <location>
        <begin position="63"/>
        <end position="83"/>
    </location>
</feature>
<dbReference type="SMR" id="A2F0J1"/>
<organism evidence="5 6">
    <name type="scientific">Trichomonas vaginalis (strain ATCC PRA-98 / G3)</name>
    <dbReference type="NCBI Taxonomy" id="412133"/>
    <lineage>
        <taxon>Eukaryota</taxon>
        <taxon>Metamonada</taxon>
        <taxon>Parabasalia</taxon>
        <taxon>Trichomonadida</taxon>
        <taxon>Trichomonadidae</taxon>
        <taxon>Trichomonas</taxon>
    </lineage>
</organism>
<dbReference type="OrthoDB" id="10645664at2759"/>